<protein>
    <recommendedName>
        <fullName evidence="3">Lipoprotein</fullName>
    </recommendedName>
</protein>
<evidence type="ECO:0008006" key="3">
    <source>
        <dbReference type="Google" id="ProtNLM"/>
    </source>
</evidence>
<dbReference type="EMBL" id="CP071794">
    <property type="protein sequence ID" value="QTD55215.1"/>
    <property type="molecule type" value="Genomic_DNA"/>
</dbReference>
<organism evidence="1 2">
    <name type="scientific">Parasphingorhabdus cellanae</name>
    <dbReference type="NCBI Taxonomy" id="2806553"/>
    <lineage>
        <taxon>Bacteria</taxon>
        <taxon>Pseudomonadati</taxon>
        <taxon>Pseudomonadota</taxon>
        <taxon>Alphaproteobacteria</taxon>
        <taxon>Sphingomonadales</taxon>
        <taxon>Sphingomonadaceae</taxon>
        <taxon>Parasphingorhabdus</taxon>
    </lineage>
</organism>
<evidence type="ECO:0000313" key="1">
    <source>
        <dbReference type="EMBL" id="QTD55215.1"/>
    </source>
</evidence>
<keyword evidence="2" id="KW-1185">Reference proteome</keyword>
<sequence length="123" mass="13591">MLPLMLAGCASSTSTGNFAEKREMIFVPPVDIYETTNCISLNQVRSTKVIDRIGIAYEMPDRKIWLNRPKWGASTLNDDLVMVAQAGGDRLCSGDIIRVIDRTSIGYRGSLALGQFISYSEVQ</sequence>
<dbReference type="RefSeq" id="WP_207987039.1">
    <property type="nucleotide sequence ID" value="NZ_CP071794.1"/>
</dbReference>
<accession>A0ABX7T4N4</accession>
<gene>
    <name evidence="1" type="ORF">J4G78_13435</name>
</gene>
<name>A0ABX7T4N4_9SPHN</name>
<reference evidence="1 2" key="1">
    <citation type="submission" date="2021-03" db="EMBL/GenBank/DDBJ databases">
        <title>Complete genome of Parasphingorhabdus_sp.JHSY0214.</title>
        <authorList>
            <person name="Yoo J.H."/>
            <person name="Bae J.W."/>
        </authorList>
    </citation>
    <scope>NUCLEOTIDE SEQUENCE [LARGE SCALE GENOMIC DNA]</scope>
    <source>
        <strain evidence="1 2">JHSY0214</strain>
    </source>
</reference>
<evidence type="ECO:0000313" key="2">
    <source>
        <dbReference type="Proteomes" id="UP000663923"/>
    </source>
</evidence>
<dbReference type="Proteomes" id="UP000663923">
    <property type="component" value="Chromosome"/>
</dbReference>
<proteinExistence type="predicted"/>